<dbReference type="SUPFAM" id="SSF51658">
    <property type="entry name" value="Xylose isomerase-like"/>
    <property type="match status" value="1"/>
</dbReference>
<evidence type="ECO:0000256" key="4">
    <source>
        <dbReference type="ARBA" id="ARBA00022769"/>
    </source>
</evidence>
<reference evidence="7 8" key="1">
    <citation type="submission" date="2018-10" db="EMBL/GenBank/DDBJ databases">
        <title>Draft genome sequence of Bacillus salarius IM0101, isolated from a hypersaline soil in Inner Mongolia, China.</title>
        <authorList>
            <person name="Yamprayoonswat W."/>
            <person name="Boonvisut S."/>
            <person name="Jumpathong W."/>
            <person name="Sittihan S."/>
            <person name="Ruangsuj P."/>
            <person name="Wanthongcharoen S."/>
            <person name="Thongpramul N."/>
            <person name="Pimmason S."/>
            <person name="Yu B."/>
            <person name="Yasawong M."/>
        </authorList>
    </citation>
    <scope>NUCLEOTIDE SEQUENCE [LARGE SCALE GENOMIC DNA]</scope>
    <source>
        <strain evidence="7 8">IM0101</strain>
    </source>
</reference>
<evidence type="ECO:0000256" key="6">
    <source>
        <dbReference type="ARBA" id="ARBA00023204"/>
    </source>
</evidence>
<keyword evidence="6" id="KW-0234">DNA repair</keyword>
<keyword evidence="8" id="KW-1185">Reference proteome</keyword>
<dbReference type="GO" id="GO:0006289">
    <property type="term" value="P:nucleotide-excision repair"/>
    <property type="evidence" value="ECO:0007669"/>
    <property type="project" value="InterPro"/>
</dbReference>
<evidence type="ECO:0000256" key="2">
    <source>
        <dbReference type="ARBA" id="ARBA00022759"/>
    </source>
</evidence>
<evidence type="ECO:0000313" key="7">
    <source>
        <dbReference type="EMBL" id="RSL33996.1"/>
    </source>
</evidence>
<comment type="caution">
    <text evidence="7">The sequence shown here is derived from an EMBL/GenBank/DDBJ whole genome shotgun (WGS) entry which is preliminary data.</text>
</comment>
<dbReference type="OrthoDB" id="9782576at2"/>
<dbReference type="GO" id="GO:0004519">
    <property type="term" value="F:endonuclease activity"/>
    <property type="evidence" value="ECO:0007669"/>
    <property type="project" value="UniProtKB-KW"/>
</dbReference>
<dbReference type="EMBL" id="RBVX01000005">
    <property type="protein sequence ID" value="RSL33996.1"/>
    <property type="molecule type" value="Genomic_DNA"/>
</dbReference>
<keyword evidence="5" id="KW-0378">Hydrolase</keyword>
<keyword evidence="4" id="KW-0228">DNA excision</keyword>
<dbReference type="PANTHER" id="PTHR31290">
    <property type="entry name" value="UV-DAMAGE ENDONUCLEASE"/>
    <property type="match status" value="1"/>
</dbReference>
<keyword evidence="1" id="KW-0540">Nuclease</keyword>
<dbReference type="Pfam" id="PF03851">
    <property type="entry name" value="UvdE"/>
    <property type="match status" value="1"/>
</dbReference>
<sequence length="321" mass="37369">MTYVRLGFVAMSMELKNASPSQTMTYAQFQKHTSREAAIRKLERIAQSNIEHSHRILKHCTAHDIAFYRFSSRLIPLATHQDLSDWDYMTPLQEYLEDIGTYIEKNNIRVDFHPDHFVIINSPKKEVLAMSAKTLGLHASLLKGMKVDPVHRCVLHVGGMYQDKVTALERFISNWMLLPVDVQEMIMLENDDKSFHINDALYLCEKLGVPLVFDYHHHLANHGETQWETEWARIVDTWKHSPLPLKMHISSPKNDKEFRSHANHVDADMFLRFLRTVKGSVTEMDCMIEAKKKDEALFYLMEDLKHHPDIEIVDGASFFIH</sequence>
<accession>A0A3R9QUY1</accession>
<dbReference type="InterPro" id="IPR036237">
    <property type="entry name" value="Xyl_isomerase-like_sf"/>
</dbReference>
<proteinExistence type="predicted"/>
<dbReference type="Gene3D" id="3.20.20.150">
    <property type="entry name" value="Divalent-metal-dependent TIM barrel enzymes"/>
    <property type="match status" value="1"/>
</dbReference>
<gene>
    <name evidence="7" type="primary">uvsE</name>
    <name evidence="7" type="ORF">D7Z54_07730</name>
</gene>
<dbReference type="AlphaFoldDB" id="A0A3R9QUY1"/>
<dbReference type="NCBIfam" id="TIGR00629">
    <property type="entry name" value="uvde"/>
    <property type="match status" value="1"/>
</dbReference>
<dbReference type="InterPro" id="IPR004601">
    <property type="entry name" value="UvdE"/>
</dbReference>
<keyword evidence="3" id="KW-0227">DNA damage</keyword>
<dbReference type="Proteomes" id="UP000275076">
    <property type="component" value="Unassembled WGS sequence"/>
</dbReference>
<dbReference type="GO" id="GO:0009411">
    <property type="term" value="P:response to UV"/>
    <property type="evidence" value="ECO:0007669"/>
    <property type="project" value="InterPro"/>
</dbReference>
<name>A0A3R9QUY1_9BACI</name>
<evidence type="ECO:0000256" key="3">
    <source>
        <dbReference type="ARBA" id="ARBA00022763"/>
    </source>
</evidence>
<dbReference type="PANTHER" id="PTHR31290:SF5">
    <property type="entry name" value="UV-DAMAGE ENDONUCLEASE"/>
    <property type="match status" value="1"/>
</dbReference>
<dbReference type="GO" id="GO:0016787">
    <property type="term" value="F:hydrolase activity"/>
    <property type="evidence" value="ECO:0007669"/>
    <property type="project" value="UniProtKB-KW"/>
</dbReference>
<dbReference type="RefSeq" id="WP_125555264.1">
    <property type="nucleotide sequence ID" value="NZ_RBVX01000005.1"/>
</dbReference>
<protein>
    <submittedName>
        <fullName evidence="7">UV DNA damage repair endonuclease UvsE</fullName>
    </submittedName>
</protein>
<organism evidence="7 8">
    <name type="scientific">Salibacterium salarium</name>
    <dbReference type="NCBI Taxonomy" id="284579"/>
    <lineage>
        <taxon>Bacteria</taxon>
        <taxon>Bacillati</taxon>
        <taxon>Bacillota</taxon>
        <taxon>Bacilli</taxon>
        <taxon>Bacillales</taxon>
        <taxon>Bacillaceae</taxon>
    </lineage>
</organism>
<evidence type="ECO:0000256" key="1">
    <source>
        <dbReference type="ARBA" id="ARBA00022722"/>
    </source>
</evidence>
<evidence type="ECO:0000256" key="5">
    <source>
        <dbReference type="ARBA" id="ARBA00022801"/>
    </source>
</evidence>
<evidence type="ECO:0000313" key="8">
    <source>
        <dbReference type="Proteomes" id="UP000275076"/>
    </source>
</evidence>
<keyword evidence="2 7" id="KW-0255">Endonuclease</keyword>